<evidence type="ECO:0000313" key="2">
    <source>
        <dbReference type="Proteomes" id="UP000822688"/>
    </source>
</evidence>
<dbReference type="EMBL" id="CM026426">
    <property type="protein sequence ID" value="KAG0571455.1"/>
    <property type="molecule type" value="Genomic_DNA"/>
</dbReference>
<dbReference type="AlphaFoldDB" id="A0A8T0HKY5"/>
<comment type="caution">
    <text evidence="1">The sequence shown here is derived from an EMBL/GenBank/DDBJ whole genome shotgun (WGS) entry which is preliminary data.</text>
</comment>
<evidence type="ECO:0000313" key="1">
    <source>
        <dbReference type="EMBL" id="KAG0571455.1"/>
    </source>
</evidence>
<sequence>MECTNSVLARECQSYRRGRVGLVPFVEGNFCLCNRCPRISRPVESRRYGGKTCTPLYAQGVCGAFGTEIYGFQHAVAVSPPCPPM</sequence>
<reference evidence="1" key="1">
    <citation type="submission" date="2020-06" db="EMBL/GenBank/DDBJ databases">
        <title>WGS assembly of Ceratodon purpureus strain R40.</title>
        <authorList>
            <person name="Carey S.B."/>
            <person name="Jenkins J."/>
            <person name="Shu S."/>
            <person name="Lovell J.T."/>
            <person name="Sreedasyam A."/>
            <person name="Maumus F."/>
            <person name="Tiley G.P."/>
            <person name="Fernandez-Pozo N."/>
            <person name="Barry K."/>
            <person name="Chen C."/>
            <person name="Wang M."/>
            <person name="Lipzen A."/>
            <person name="Daum C."/>
            <person name="Saski C.A."/>
            <person name="Payton A.C."/>
            <person name="Mcbreen J.C."/>
            <person name="Conrad R.E."/>
            <person name="Kollar L.M."/>
            <person name="Olsson S."/>
            <person name="Huttunen S."/>
            <person name="Landis J.B."/>
            <person name="Wickett N.J."/>
            <person name="Johnson M.G."/>
            <person name="Rensing S.A."/>
            <person name="Grimwood J."/>
            <person name="Schmutz J."/>
            <person name="Mcdaniel S.F."/>
        </authorList>
    </citation>
    <scope>NUCLEOTIDE SEQUENCE</scope>
    <source>
        <strain evidence="1">R40</strain>
    </source>
</reference>
<organism evidence="1 2">
    <name type="scientific">Ceratodon purpureus</name>
    <name type="common">Fire moss</name>
    <name type="synonym">Dicranum purpureum</name>
    <dbReference type="NCBI Taxonomy" id="3225"/>
    <lineage>
        <taxon>Eukaryota</taxon>
        <taxon>Viridiplantae</taxon>
        <taxon>Streptophyta</taxon>
        <taxon>Embryophyta</taxon>
        <taxon>Bryophyta</taxon>
        <taxon>Bryophytina</taxon>
        <taxon>Bryopsida</taxon>
        <taxon>Dicranidae</taxon>
        <taxon>Pseudoditrichales</taxon>
        <taxon>Ditrichaceae</taxon>
        <taxon>Ceratodon</taxon>
    </lineage>
</organism>
<accession>A0A8T0HKY5</accession>
<gene>
    <name evidence="1" type="ORF">KC19_VG012600</name>
</gene>
<proteinExistence type="predicted"/>
<keyword evidence="2" id="KW-1185">Reference proteome</keyword>
<dbReference type="Proteomes" id="UP000822688">
    <property type="component" value="Chromosome V"/>
</dbReference>
<name>A0A8T0HKY5_CERPU</name>
<protein>
    <submittedName>
        <fullName evidence="1">Uncharacterized protein</fullName>
    </submittedName>
</protein>